<sequence>MRFKALETFRSEELRSTYQTGLSYTVRPGNDLLARHAKTWVSEGKIEVISESAATEAFVSGQGVVQ</sequence>
<proteinExistence type="predicted"/>
<protein>
    <submittedName>
        <fullName evidence="1">Uncharacterized protein</fullName>
    </submittedName>
</protein>
<name>A0A0F9PYW9_9ZZZZ</name>
<accession>A0A0F9PYW9</accession>
<evidence type="ECO:0000313" key="1">
    <source>
        <dbReference type="EMBL" id="KKM98372.1"/>
    </source>
</evidence>
<organism evidence="1">
    <name type="scientific">marine sediment metagenome</name>
    <dbReference type="NCBI Taxonomy" id="412755"/>
    <lineage>
        <taxon>unclassified sequences</taxon>
        <taxon>metagenomes</taxon>
        <taxon>ecological metagenomes</taxon>
    </lineage>
</organism>
<gene>
    <name evidence="1" type="ORF">LCGC14_1158650</name>
</gene>
<dbReference type="EMBL" id="LAZR01005628">
    <property type="protein sequence ID" value="KKM98372.1"/>
    <property type="molecule type" value="Genomic_DNA"/>
</dbReference>
<comment type="caution">
    <text evidence="1">The sequence shown here is derived from an EMBL/GenBank/DDBJ whole genome shotgun (WGS) entry which is preliminary data.</text>
</comment>
<reference evidence="1" key="1">
    <citation type="journal article" date="2015" name="Nature">
        <title>Complex archaea that bridge the gap between prokaryotes and eukaryotes.</title>
        <authorList>
            <person name="Spang A."/>
            <person name="Saw J.H."/>
            <person name="Jorgensen S.L."/>
            <person name="Zaremba-Niedzwiedzka K."/>
            <person name="Martijn J."/>
            <person name="Lind A.E."/>
            <person name="van Eijk R."/>
            <person name="Schleper C."/>
            <person name="Guy L."/>
            <person name="Ettema T.J."/>
        </authorList>
    </citation>
    <scope>NUCLEOTIDE SEQUENCE</scope>
</reference>
<dbReference type="AlphaFoldDB" id="A0A0F9PYW9"/>